<comment type="caution">
    <text evidence="10">The sequence shown here is derived from an EMBL/GenBank/DDBJ whole genome shotgun (WGS) entry which is preliminary data.</text>
</comment>
<keyword evidence="6" id="KW-0811">Translocation</keyword>
<keyword evidence="8" id="KW-0539">Nucleus</keyword>
<evidence type="ECO:0000256" key="7">
    <source>
        <dbReference type="ARBA" id="ARBA00023132"/>
    </source>
</evidence>
<feature type="non-terminal residue" evidence="10">
    <location>
        <position position="136"/>
    </location>
</feature>
<dbReference type="InterPro" id="IPR036903">
    <property type="entry name" value="Nup98_auto-Pept-S59_dom_sf"/>
</dbReference>
<evidence type="ECO:0000256" key="1">
    <source>
        <dbReference type="ARBA" id="ARBA00004567"/>
    </source>
</evidence>
<dbReference type="GO" id="GO:0000973">
    <property type="term" value="P:post-transcriptional tethering of RNA polymerase II gene DNA at nuclear periphery"/>
    <property type="evidence" value="ECO:0007669"/>
    <property type="project" value="TreeGrafter"/>
</dbReference>
<dbReference type="EMBL" id="LXPE01000009">
    <property type="protein sequence ID" value="OBA27392.1"/>
    <property type="molecule type" value="Genomic_DNA"/>
</dbReference>
<keyword evidence="11" id="KW-1185">Reference proteome</keyword>
<dbReference type="PANTHER" id="PTHR23198:SF6">
    <property type="entry name" value="NUCLEAR PORE COMPLEX PROTEIN NUP98-NUP96"/>
    <property type="match status" value="1"/>
</dbReference>
<comment type="subcellular location">
    <subcellularLocation>
        <location evidence="1">Nucleus</location>
        <location evidence="1">Nuclear pore complex</location>
    </subcellularLocation>
</comment>
<protein>
    <submittedName>
        <fullName evidence="10">C-terminal autoproteolytic domain of nucleoporin nup98</fullName>
    </submittedName>
</protein>
<reference evidence="11" key="1">
    <citation type="journal article" date="2016" name="Proc. Natl. Acad. Sci. U.S.A.">
        <title>Comparative genomics of biotechnologically important yeasts.</title>
        <authorList>
            <person name="Riley R."/>
            <person name="Haridas S."/>
            <person name="Wolfe K.H."/>
            <person name="Lopes M.R."/>
            <person name="Hittinger C.T."/>
            <person name="Goeker M."/>
            <person name="Salamov A.A."/>
            <person name="Wisecaver J.H."/>
            <person name="Long T.M."/>
            <person name="Calvey C.H."/>
            <person name="Aerts A.L."/>
            <person name="Barry K.W."/>
            <person name="Choi C."/>
            <person name="Clum A."/>
            <person name="Coughlan A.Y."/>
            <person name="Deshpande S."/>
            <person name="Douglass A.P."/>
            <person name="Hanson S.J."/>
            <person name="Klenk H.-P."/>
            <person name="LaButti K.M."/>
            <person name="Lapidus A."/>
            <person name="Lindquist E.A."/>
            <person name="Lipzen A.M."/>
            <person name="Meier-Kolthoff J.P."/>
            <person name="Ohm R.A."/>
            <person name="Otillar R.P."/>
            <person name="Pangilinan J.L."/>
            <person name="Peng Y."/>
            <person name="Rokas A."/>
            <person name="Rosa C.A."/>
            <person name="Scheuner C."/>
            <person name="Sibirny A.A."/>
            <person name="Slot J.C."/>
            <person name="Stielow J.B."/>
            <person name="Sun H."/>
            <person name="Kurtzman C.P."/>
            <person name="Blackwell M."/>
            <person name="Grigoriev I.V."/>
            <person name="Jeffries T.W."/>
        </authorList>
    </citation>
    <scope>NUCLEOTIDE SEQUENCE [LARGE SCALE GENOMIC DNA]</scope>
    <source>
        <strain evidence="11">NRRL Y-1626</strain>
    </source>
</reference>
<keyword evidence="4" id="KW-0509">mRNA transport</keyword>
<dbReference type="SUPFAM" id="SSF82215">
    <property type="entry name" value="C-terminal autoproteolytic domain of nucleoporin nup98"/>
    <property type="match status" value="1"/>
</dbReference>
<dbReference type="Gene3D" id="3.30.1610.10">
    <property type="entry name" value="Peptidase S59, nucleoporin"/>
    <property type="match status" value="1"/>
</dbReference>
<dbReference type="GO" id="GO:0003723">
    <property type="term" value="F:RNA binding"/>
    <property type="evidence" value="ECO:0007669"/>
    <property type="project" value="TreeGrafter"/>
</dbReference>
<name>A0A1B7TF70_9ASCO</name>
<sequence>GYWCLPSIETLSKYSIEELSSIDNFIVGRENHGSIHFLEPVDLTHLTKPDLKENLFGRIVQFYDSEPVVVVYPDEFEKIKPSVGEGLNVRAIINLQNVEADTGLEKFVEKLNSFTDNEFVSYDPFSKNWCFKVRHF</sequence>
<dbReference type="GO" id="GO:0008139">
    <property type="term" value="F:nuclear localization sequence binding"/>
    <property type="evidence" value="ECO:0007669"/>
    <property type="project" value="TreeGrafter"/>
</dbReference>
<dbReference type="PANTHER" id="PTHR23198">
    <property type="entry name" value="NUCLEOPORIN"/>
    <property type="match status" value="1"/>
</dbReference>
<gene>
    <name evidence="10" type="ORF">HANVADRAFT_12982</name>
</gene>
<evidence type="ECO:0000256" key="4">
    <source>
        <dbReference type="ARBA" id="ARBA00022816"/>
    </source>
</evidence>
<dbReference type="GO" id="GO:0006606">
    <property type="term" value="P:protein import into nucleus"/>
    <property type="evidence" value="ECO:0007669"/>
    <property type="project" value="TreeGrafter"/>
</dbReference>
<dbReference type="OrthoDB" id="3972591at2759"/>
<dbReference type="GO" id="GO:0044614">
    <property type="term" value="C:nuclear pore cytoplasmic filaments"/>
    <property type="evidence" value="ECO:0007669"/>
    <property type="project" value="TreeGrafter"/>
</dbReference>
<feature type="non-terminal residue" evidence="10">
    <location>
        <position position="1"/>
    </location>
</feature>
<evidence type="ECO:0000256" key="8">
    <source>
        <dbReference type="ARBA" id="ARBA00023242"/>
    </source>
</evidence>
<dbReference type="GO" id="GO:0006405">
    <property type="term" value="P:RNA export from nucleus"/>
    <property type="evidence" value="ECO:0007669"/>
    <property type="project" value="TreeGrafter"/>
</dbReference>
<dbReference type="InterPro" id="IPR037665">
    <property type="entry name" value="Nucleoporin_S59-like"/>
</dbReference>
<evidence type="ECO:0000313" key="11">
    <source>
        <dbReference type="Proteomes" id="UP000092321"/>
    </source>
</evidence>
<proteinExistence type="inferred from homology"/>
<dbReference type="PROSITE" id="PS51434">
    <property type="entry name" value="NUP_C"/>
    <property type="match status" value="1"/>
</dbReference>
<evidence type="ECO:0000259" key="9">
    <source>
        <dbReference type="PROSITE" id="PS51434"/>
    </source>
</evidence>
<dbReference type="Proteomes" id="UP000092321">
    <property type="component" value="Unassembled WGS sequence"/>
</dbReference>
<accession>A0A1B7TF70</accession>
<dbReference type="Pfam" id="PF04096">
    <property type="entry name" value="Nucleoporin2"/>
    <property type="match status" value="1"/>
</dbReference>
<evidence type="ECO:0000256" key="2">
    <source>
        <dbReference type="ARBA" id="ARBA00008926"/>
    </source>
</evidence>
<evidence type="ECO:0000256" key="6">
    <source>
        <dbReference type="ARBA" id="ARBA00023010"/>
    </source>
</evidence>
<evidence type="ECO:0000256" key="3">
    <source>
        <dbReference type="ARBA" id="ARBA00022448"/>
    </source>
</evidence>
<dbReference type="InterPro" id="IPR007230">
    <property type="entry name" value="Nup98_auto-Pept-S59_dom"/>
</dbReference>
<organism evidence="10 11">
    <name type="scientific">Hanseniaspora valbyensis NRRL Y-1626</name>
    <dbReference type="NCBI Taxonomy" id="766949"/>
    <lineage>
        <taxon>Eukaryota</taxon>
        <taxon>Fungi</taxon>
        <taxon>Dikarya</taxon>
        <taxon>Ascomycota</taxon>
        <taxon>Saccharomycotina</taxon>
        <taxon>Saccharomycetes</taxon>
        <taxon>Saccharomycodales</taxon>
        <taxon>Saccharomycodaceae</taxon>
        <taxon>Hanseniaspora</taxon>
    </lineage>
</organism>
<evidence type="ECO:0000256" key="5">
    <source>
        <dbReference type="ARBA" id="ARBA00022927"/>
    </source>
</evidence>
<dbReference type="GO" id="GO:0034398">
    <property type="term" value="P:telomere tethering at nuclear periphery"/>
    <property type="evidence" value="ECO:0007669"/>
    <property type="project" value="TreeGrafter"/>
</dbReference>
<feature type="domain" description="Peptidase S59" evidence="9">
    <location>
        <begin position="1"/>
        <end position="136"/>
    </location>
</feature>
<keyword evidence="3" id="KW-0813">Transport</keyword>
<keyword evidence="7" id="KW-0906">Nuclear pore complex</keyword>
<evidence type="ECO:0000313" key="10">
    <source>
        <dbReference type="EMBL" id="OBA27392.1"/>
    </source>
</evidence>
<dbReference type="AlphaFoldDB" id="A0A1B7TF70"/>
<dbReference type="GO" id="GO:0017056">
    <property type="term" value="F:structural constituent of nuclear pore"/>
    <property type="evidence" value="ECO:0007669"/>
    <property type="project" value="InterPro"/>
</dbReference>
<keyword evidence="5" id="KW-0653">Protein transport</keyword>
<dbReference type="GO" id="GO:0051028">
    <property type="term" value="P:mRNA transport"/>
    <property type="evidence" value="ECO:0007669"/>
    <property type="project" value="UniProtKB-KW"/>
</dbReference>
<comment type="similarity">
    <text evidence="2">Belongs to the nucleoporin GLFG family.</text>
</comment>